<dbReference type="EMBL" id="VSSQ01040102">
    <property type="protein sequence ID" value="MPM93271.1"/>
    <property type="molecule type" value="Genomic_DNA"/>
</dbReference>
<accession>A0A645DVB1</accession>
<name>A0A645DVB1_9ZZZZ</name>
<dbReference type="AlphaFoldDB" id="A0A645DVB1"/>
<sequence>MLVFLSTTTAYFNTLAKEKRNRMTEKKIIAAINKVDGLGGMTVNERIYVTGLLKEFDKSLKSDKEKAKKILELLQVDGVSIDTFLRKTT</sequence>
<evidence type="ECO:0000313" key="1">
    <source>
        <dbReference type="EMBL" id="MPM93271.1"/>
    </source>
</evidence>
<comment type="caution">
    <text evidence="1">The sequence shown here is derived from an EMBL/GenBank/DDBJ whole genome shotgun (WGS) entry which is preliminary data.</text>
</comment>
<gene>
    <name evidence="1" type="ORF">SDC9_140407</name>
</gene>
<proteinExistence type="predicted"/>
<organism evidence="1">
    <name type="scientific">bioreactor metagenome</name>
    <dbReference type="NCBI Taxonomy" id="1076179"/>
    <lineage>
        <taxon>unclassified sequences</taxon>
        <taxon>metagenomes</taxon>
        <taxon>ecological metagenomes</taxon>
    </lineage>
</organism>
<reference evidence="1" key="1">
    <citation type="submission" date="2019-08" db="EMBL/GenBank/DDBJ databases">
        <authorList>
            <person name="Kucharzyk K."/>
            <person name="Murdoch R.W."/>
            <person name="Higgins S."/>
            <person name="Loffler F."/>
        </authorList>
    </citation>
    <scope>NUCLEOTIDE SEQUENCE</scope>
</reference>
<protein>
    <submittedName>
        <fullName evidence="1">Uncharacterized protein</fullName>
    </submittedName>
</protein>